<gene>
    <name evidence="1" type="ORF">PanWU01x14_333370</name>
</gene>
<evidence type="ECO:0000313" key="2">
    <source>
        <dbReference type="Proteomes" id="UP000237105"/>
    </source>
</evidence>
<dbReference type="EMBL" id="JXTB01000595">
    <property type="protein sequence ID" value="PON35817.1"/>
    <property type="molecule type" value="Genomic_DNA"/>
</dbReference>
<organism evidence="1 2">
    <name type="scientific">Parasponia andersonii</name>
    <name type="common">Sponia andersonii</name>
    <dbReference type="NCBI Taxonomy" id="3476"/>
    <lineage>
        <taxon>Eukaryota</taxon>
        <taxon>Viridiplantae</taxon>
        <taxon>Streptophyta</taxon>
        <taxon>Embryophyta</taxon>
        <taxon>Tracheophyta</taxon>
        <taxon>Spermatophyta</taxon>
        <taxon>Magnoliopsida</taxon>
        <taxon>eudicotyledons</taxon>
        <taxon>Gunneridae</taxon>
        <taxon>Pentapetalae</taxon>
        <taxon>rosids</taxon>
        <taxon>fabids</taxon>
        <taxon>Rosales</taxon>
        <taxon>Cannabaceae</taxon>
        <taxon>Parasponia</taxon>
    </lineage>
</organism>
<proteinExistence type="predicted"/>
<protein>
    <submittedName>
        <fullName evidence="1">Uncharacterized protein</fullName>
    </submittedName>
</protein>
<accession>A0A2P5AH04</accession>
<evidence type="ECO:0000313" key="1">
    <source>
        <dbReference type="EMBL" id="PON35817.1"/>
    </source>
</evidence>
<sequence length="76" mass="8461">MVKMVEGGDLSMTGSEKERGASWVCWARFGAFYIRLLARRHMGAEKSVSRCFMGAVKVKYNGVQRAPLKMGYHGSS</sequence>
<dbReference type="AlphaFoldDB" id="A0A2P5AH04"/>
<name>A0A2P5AH04_PARAD</name>
<keyword evidence="2" id="KW-1185">Reference proteome</keyword>
<reference evidence="2" key="1">
    <citation type="submission" date="2016-06" db="EMBL/GenBank/DDBJ databases">
        <title>Parallel loss of symbiosis genes in relatives of nitrogen-fixing non-legume Parasponia.</title>
        <authorList>
            <person name="Van Velzen R."/>
            <person name="Holmer R."/>
            <person name="Bu F."/>
            <person name="Rutten L."/>
            <person name="Van Zeijl A."/>
            <person name="Liu W."/>
            <person name="Santuari L."/>
            <person name="Cao Q."/>
            <person name="Sharma T."/>
            <person name="Shen D."/>
            <person name="Roswanjaya Y."/>
            <person name="Wardhani T."/>
            <person name="Kalhor M.S."/>
            <person name="Jansen J."/>
            <person name="Van den Hoogen J."/>
            <person name="Gungor B."/>
            <person name="Hartog M."/>
            <person name="Hontelez J."/>
            <person name="Verver J."/>
            <person name="Yang W.-C."/>
            <person name="Schijlen E."/>
            <person name="Repin R."/>
            <person name="Schilthuizen M."/>
            <person name="Schranz E."/>
            <person name="Heidstra R."/>
            <person name="Miyata K."/>
            <person name="Fedorova E."/>
            <person name="Kohlen W."/>
            <person name="Bisseling T."/>
            <person name="Smit S."/>
            <person name="Geurts R."/>
        </authorList>
    </citation>
    <scope>NUCLEOTIDE SEQUENCE [LARGE SCALE GENOMIC DNA]</scope>
    <source>
        <strain evidence="2">cv. WU1-14</strain>
    </source>
</reference>
<comment type="caution">
    <text evidence="1">The sequence shown here is derived from an EMBL/GenBank/DDBJ whole genome shotgun (WGS) entry which is preliminary data.</text>
</comment>
<dbReference type="Proteomes" id="UP000237105">
    <property type="component" value="Unassembled WGS sequence"/>
</dbReference>